<dbReference type="PANTHER" id="PTHR34693">
    <property type="entry name" value="PROTEIN PAR32"/>
    <property type="match status" value="1"/>
</dbReference>
<dbReference type="Proteomes" id="UP001362899">
    <property type="component" value="Unassembled WGS sequence"/>
</dbReference>
<comment type="caution">
    <text evidence="2">The sequence shown here is derived from an EMBL/GenBank/DDBJ whole genome shotgun (WGS) entry which is preliminary data.</text>
</comment>
<protein>
    <submittedName>
        <fullName evidence="2">Uncharacterized protein</fullName>
    </submittedName>
</protein>
<organism evidence="2 3">
    <name type="scientific">Starmerella bacillaris</name>
    <name type="common">Yeast</name>
    <name type="synonym">Candida zemplinina</name>
    <dbReference type="NCBI Taxonomy" id="1247836"/>
    <lineage>
        <taxon>Eukaryota</taxon>
        <taxon>Fungi</taxon>
        <taxon>Dikarya</taxon>
        <taxon>Ascomycota</taxon>
        <taxon>Saccharomycotina</taxon>
        <taxon>Dipodascomycetes</taxon>
        <taxon>Dipodascales</taxon>
        <taxon>Trichomonascaceae</taxon>
        <taxon>Starmerella</taxon>
    </lineage>
</organism>
<name>A0AAV5RMS6_STABA</name>
<gene>
    <name evidence="2" type="ORF">DASB73_036930</name>
</gene>
<evidence type="ECO:0000313" key="2">
    <source>
        <dbReference type="EMBL" id="GMM52730.1"/>
    </source>
</evidence>
<accession>A0AAV5RMS6</accession>
<feature type="region of interest" description="Disordered" evidence="1">
    <location>
        <begin position="1"/>
        <end position="98"/>
    </location>
</feature>
<evidence type="ECO:0000256" key="1">
    <source>
        <dbReference type="SAM" id="MobiDB-lite"/>
    </source>
</evidence>
<dbReference type="PANTHER" id="PTHR34693:SF1">
    <property type="entry name" value="PROTEIN PAR32"/>
    <property type="match status" value="1"/>
</dbReference>
<dbReference type="Pfam" id="PF12223">
    <property type="entry name" value="DUF3602"/>
    <property type="match status" value="1"/>
</dbReference>
<dbReference type="EMBL" id="BTGC01000008">
    <property type="protein sequence ID" value="GMM52730.1"/>
    <property type="molecule type" value="Genomic_DNA"/>
</dbReference>
<evidence type="ECO:0000313" key="3">
    <source>
        <dbReference type="Proteomes" id="UP001362899"/>
    </source>
</evidence>
<dbReference type="InterPro" id="IPR022024">
    <property type="entry name" value="DUF3602"/>
</dbReference>
<sequence>MADGKIISTGRGGAGNVRTTSQVDVPETDRLPKLKGKRFTTGRGGKGNMMSNVDADSSRAAQDEFDEDAPFARMSPLAPATTSQTIGRGGFGNNLRTIKSNGSYKQDAQKEADGNGTDICSKISSIFSS</sequence>
<proteinExistence type="predicted"/>
<reference evidence="2 3" key="1">
    <citation type="journal article" date="2023" name="Elife">
        <title>Identification of key yeast species and microbe-microbe interactions impacting larval growth of Drosophila in the wild.</title>
        <authorList>
            <person name="Mure A."/>
            <person name="Sugiura Y."/>
            <person name="Maeda R."/>
            <person name="Honda K."/>
            <person name="Sakurai N."/>
            <person name="Takahashi Y."/>
            <person name="Watada M."/>
            <person name="Katoh T."/>
            <person name="Gotoh A."/>
            <person name="Gotoh Y."/>
            <person name="Taniguchi I."/>
            <person name="Nakamura K."/>
            <person name="Hayashi T."/>
            <person name="Katayama T."/>
            <person name="Uemura T."/>
            <person name="Hattori Y."/>
        </authorList>
    </citation>
    <scope>NUCLEOTIDE SEQUENCE [LARGE SCALE GENOMIC DNA]</scope>
    <source>
        <strain evidence="2 3">SB-73</strain>
    </source>
</reference>
<dbReference type="AlphaFoldDB" id="A0AAV5RMS6"/>
<keyword evidence="3" id="KW-1185">Reference proteome</keyword>
<dbReference type="InterPro" id="IPR053203">
    <property type="entry name" value="Cisplatin_resist-associated"/>
</dbReference>